<keyword evidence="3" id="KW-1185">Reference proteome</keyword>
<gene>
    <name evidence="2" type="ORF">S7711_10596</name>
</gene>
<dbReference type="Proteomes" id="UP000028045">
    <property type="component" value="Unassembled WGS sequence"/>
</dbReference>
<sequence>MATQTATQHIIVGGMTRQIFFPEAVNNGRCSKPWLTSCHDEVVGTSGIYENAVPAEHGRDPPGRFCQGVKPGEGREGETQSTSNFICTVWISTTEMLANIQGNGAVDMQQSHHTHRIPSGAWHATVTTGSPSAAASSARLPGKHSISPRQPIPLPARRACSSQRHQPLVKCFILCYCSQQHVVRDVFRAL</sequence>
<dbReference type="AlphaFoldDB" id="A0A084B914"/>
<evidence type="ECO:0000313" key="2">
    <source>
        <dbReference type="EMBL" id="KEY74043.1"/>
    </source>
</evidence>
<proteinExistence type="predicted"/>
<evidence type="ECO:0000313" key="3">
    <source>
        <dbReference type="Proteomes" id="UP000028045"/>
    </source>
</evidence>
<dbReference type="EMBL" id="KL647681">
    <property type="protein sequence ID" value="KEY74043.1"/>
    <property type="molecule type" value="Genomic_DNA"/>
</dbReference>
<reference evidence="2 3" key="1">
    <citation type="journal article" date="2014" name="BMC Genomics">
        <title>Comparative genome sequencing reveals chemotype-specific gene clusters in the toxigenic black mold Stachybotrys.</title>
        <authorList>
            <person name="Semeiks J."/>
            <person name="Borek D."/>
            <person name="Otwinowski Z."/>
            <person name="Grishin N.V."/>
        </authorList>
    </citation>
    <scope>NUCLEOTIDE SEQUENCE [LARGE SCALE GENOMIC DNA]</scope>
    <source>
        <strain evidence="3">CBS 109288 / IBT 7711</strain>
    </source>
</reference>
<feature type="region of interest" description="Disordered" evidence="1">
    <location>
        <begin position="128"/>
        <end position="151"/>
    </location>
</feature>
<evidence type="ECO:0000256" key="1">
    <source>
        <dbReference type="SAM" id="MobiDB-lite"/>
    </source>
</evidence>
<dbReference type="HOGENOM" id="CLU_1428842_0_0_1"/>
<name>A0A084B914_STACB</name>
<organism evidence="2 3">
    <name type="scientific">Stachybotrys chartarum (strain CBS 109288 / IBT 7711)</name>
    <name type="common">Toxic black mold</name>
    <name type="synonym">Stilbospora chartarum</name>
    <dbReference type="NCBI Taxonomy" id="1280523"/>
    <lineage>
        <taxon>Eukaryota</taxon>
        <taxon>Fungi</taxon>
        <taxon>Dikarya</taxon>
        <taxon>Ascomycota</taxon>
        <taxon>Pezizomycotina</taxon>
        <taxon>Sordariomycetes</taxon>
        <taxon>Hypocreomycetidae</taxon>
        <taxon>Hypocreales</taxon>
        <taxon>Stachybotryaceae</taxon>
        <taxon>Stachybotrys</taxon>
    </lineage>
</organism>
<protein>
    <submittedName>
        <fullName evidence="2">Uncharacterized protein</fullName>
    </submittedName>
</protein>
<accession>A0A084B914</accession>